<feature type="signal peptide" evidence="13">
    <location>
        <begin position="1"/>
        <end position="21"/>
    </location>
</feature>
<keyword evidence="7" id="KW-0119">Carbohydrate metabolism</keyword>
<dbReference type="EC" id="1.14.99.56" evidence="11"/>
<keyword evidence="4 13" id="KW-0732">Signal</keyword>
<feature type="domain" description="Auxiliary Activity family 9 catalytic" evidence="14">
    <location>
        <begin position="22"/>
        <end position="229"/>
    </location>
</feature>
<gene>
    <name evidence="15" type="ORF">PG996_009644</name>
</gene>
<evidence type="ECO:0000313" key="16">
    <source>
        <dbReference type="Proteomes" id="UP001446871"/>
    </source>
</evidence>
<organism evidence="15 16">
    <name type="scientific">Apiospora saccharicola</name>
    <dbReference type="NCBI Taxonomy" id="335842"/>
    <lineage>
        <taxon>Eukaryota</taxon>
        <taxon>Fungi</taxon>
        <taxon>Dikarya</taxon>
        <taxon>Ascomycota</taxon>
        <taxon>Pezizomycotina</taxon>
        <taxon>Sordariomycetes</taxon>
        <taxon>Xylariomycetidae</taxon>
        <taxon>Amphisphaeriales</taxon>
        <taxon>Apiosporaceae</taxon>
        <taxon>Apiospora</taxon>
    </lineage>
</organism>
<comment type="catalytic activity">
    <reaction evidence="10">
        <text>[(1-&gt;4)-beta-D-glucosyl]n+m + reduced acceptor + O2 = 4-dehydro-beta-D-glucosyl-[(1-&gt;4)-beta-D-glucosyl]n-1 + [(1-&gt;4)-beta-D-glucosyl]m + acceptor + H2O.</text>
        <dbReference type="EC" id="1.14.99.56"/>
    </reaction>
</comment>
<sequence>MRSSHSLLVGFLGTLAATANGHTIFTTMYVDGQAQGDGTCVRMSRSEDSPTDFIKGLDNNDMACGVNGGEAVGYTCPVGAGSTLTFEWRTWANLQNPGSIDISHKGPCAVYIKQVGDMVTSTAAGPGWVKIWNEGYDSTTGKWCTEKLIDNKGLLSVRIPTNVPTGNYLVRPELLSLQDKGNPQFYVGCAQVAIKGSSSGKLDVPAGYSVSIPGYVKAGEPSVSFDIYQPRFPYPIPGPKVWNTQSAGAPVKVPSGDDSWITGAQTVPGNCLLKNANWCGVEVPDYTTEASCDAAVEDCWKQSLACYNTAPPTGSKNCKIWEAKCQSIGAACESGNLQGPPNKGKKLENKDPKLTASIPPAGNVPSGANSGQKRAVVVRAVETVTSGTATITKTLSSVTGSLQTSTAVPVPGRRPGCKSKRARRARARAYRDMPVRRRNAGSL</sequence>
<evidence type="ECO:0000256" key="12">
    <source>
        <dbReference type="SAM" id="MobiDB-lite"/>
    </source>
</evidence>
<comment type="subcellular location">
    <subcellularLocation>
        <location evidence="2">Secreted</location>
    </subcellularLocation>
</comment>
<keyword evidence="5" id="KW-0136">Cellulose degradation</keyword>
<dbReference type="Pfam" id="PF03443">
    <property type="entry name" value="AA9"/>
    <property type="match status" value="1"/>
</dbReference>
<accession>A0ABR1ULD0</accession>
<feature type="region of interest" description="Disordered" evidence="12">
    <location>
        <begin position="404"/>
        <end position="424"/>
    </location>
</feature>
<evidence type="ECO:0000256" key="9">
    <source>
        <dbReference type="ARBA" id="ARBA00044502"/>
    </source>
</evidence>
<keyword evidence="8" id="KW-0624">Polysaccharide degradation</keyword>
<evidence type="ECO:0000256" key="3">
    <source>
        <dbReference type="ARBA" id="ARBA00022525"/>
    </source>
</evidence>
<dbReference type="PANTHER" id="PTHR33353">
    <property type="entry name" value="PUTATIVE (AFU_ORTHOLOGUE AFUA_1G12560)-RELATED"/>
    <property type="match status" value="1"/>
</dbReference>
<evidence type="ECO:0000256" key="5">
    <source>
        <dbReference type="ARBA" id="ARBA00023001"/>
    </source>
</evidence>
<dbReference type="Proteomes" id="UP001446871">
    <property type="component" value="Unassembled WGS sequence"/>
</dbReference>
<feature type="chain" id="PRO_5045672908" description="lytic cellulose monooxygenase (C4-dehydrogenating)" evidence="13">
    <location>
        <begin position="22"/>
        <end position="443"/>
    </location>
</feature>
<dbReference type="CDD" id="cd21175">
    <property type="entry name" value="LPMO_AA9"/>
    <property type="match status" value="1"/>
</dbReference>
<protein>
    <recommendedName>
        <fullName evidence="11">lytic cellulose monooxygenase (C4-dehydrogenating)</fullName>
        <ecNumber evidence="11">1.14.99.56</ecNumber>
    </recommendedName>
</protein>
<evidence type="ECO:0000256" key="8">
    <source>
        <dbReference type="ARBA" id="ARBA00023326"/>
    </source>
</evidence>
<dbReference type="Gene3D" id="2.70.50.70">
    <property type="match status" value="1"/>
</dbReference>
<comment type="caution">
    <text evidence="15">The sequence shown here is derived from an EMBL/GenBank/DDBJ whole genome shotgun (WGS) entry which is preliminary data.</text>
</comment>
<reference evidence="15 16" key="1">
    <citation type="submission" date="2023-01" db="EMBL/GenBank/DDBJ databases">
        <title>Analysis of 21 Apiospora genomes using comparative genomics revels a genus with tremendous synthesis potential of carbohydrate active enzymes and secondary metabolites.</title>
        <authorList>
            <person name="Sorensen T."/>
        </authorList>
    </citation>
    <scope>NUCLEOTIDE SEQUENCE [LARGE SCALE GENOMIC DNA]</scope>
    <source>
        <strain evidence="15 16">CBS 83171</strain>
    </source>
</reference>
<comment type="similarity">
    <text evidence="9">Belongs to the polysaccharide monooxygenase AA9 family.</text>
</comment>
<evidence type="ECO:0000256" key="1">
    <source>
        <dbReference type="ARBA" id="ARBA00001973"/>
    </source>
</evidence>
<dbReference type="EMBL" id="JAQQWM010000006">
    <property type="protein sequence ID" value="KAK8059714.1"/>
    <property type="molecule type" value="Genomic_DNA"/>
</dbReference>
<dbReference type="InterPro" id="IPR049892">
    <property type="entry name" value="AA9"/>
</dbReference>
<name>A0ABR1ULD0_9PEZI</name>
<evidence type="ECO:0000256" key="4">
    <source>
        <dbReference type="ARBA" id="ARBA00022729"/>
    </source>
</evidence>
<evidence type="ECO:0000256" key="6">
    <source>
        <dbReference type="ARBA" id="ARBA00023157"/>
    </source>
</evidence>
<evidence type="ECO:0000256" key="2">
    <source>
        <dbReference type="ARBA" id="ARBA00004613"/>
    </source>
</evidence>
<keyword evidence="3" id="KW-0964">Secreted</keyword>
<keyword evidence="6" id="KW-1015">Disulfide bond</keyword>
<dbReference type="PANTHER" id="PTHR33353:SF32">
    <property type="entry name" value="ENDO-BETA-1,4-GLUCANASE D"/>
    <property type="match status" value="1"/>
</dbReference>
<feature type="compositionally biased region" description="Basic residues" evidence="12">
    <location>
        <begin position="415"/>
        <end position="424"/>
    </location>
</feature>
<evidence type="ECO:0000256" key="13">
    <source>
        <dbReference type="SAM" id="SignalP"/>
    </source>
</evidence>
<evidence type="ECO:0000256" key="10">
    <source>
        <dbReference type="ARBA" id="ARBA00045077"/>
    </source>
</evidence>
<evidence type="ECO:0000256" key="11">
    <source>
        <dbReference type="ARBA" id="ARBA00047174"/>
    </source>
</evidence>
<keyword evidence="16" id="KW-1185">Reference proteome</keyword>
<evidence type="ECO:0000259" key="14">
    <source>
        <dbReference type="Pfam" id="PF03443"/>
    </source>
</evidence>
<comment type="cofactor">
    <cofactor evidence="1">
        <name>Cu(2+)</name>
        <dbReference type="ChEBI" id="CHEBI:29036"/>
    </cofactor>
</comment>
<proteinExistence type="inferred from homology"/>
<evidence type="ECO:0000256" key="7">
    <source>
        <dbReference type="ARBA" id="ARBA00023277"/>
    </source>
</evidence>
<evidence type="ECO:0000313" key="15">
    <source>
        <dbReference type="EMBL" id="KAK8059714.1"/>
    </source>
</evidence>
<dbReference type="InterPro" id="IPR005103">
    <property type="entry name" value="AA9_LPMO"/>
</dbReference>